<sequence length="367" mass="41036">MLHSGSHFYRRHKKAWYGRQTRGAARTRLLSLSLILLILLLMHIGAMVLIESLSLWEATWLTLTTITTVGYGDLAADSFLGQLATVAFLYIPGIALLGQFLGEYVDYRITRREQRLQGLWRWNMKDHILILNTPLHDGELYLQRLLEQISSTPELSEIPIQILTPIYPEGLPPELQTLGVVHYSGTPTNSSNLEAVNASEAKYIFVISHDANSINPDSQTIDILEHLSSIPLKAYVVAECVDDENRKRFIRLAANTVIRPVRAYPELVVRALVAPGTEQVLEDLFTYHGAHQNRYKVSLKAVLWKDVVCTIMQAGLGTVLAYVETSGKLITSPPANKEVEAVALIVMVRQEDEPSQESIQACLLTLA</sequence>
<dbReference type="InterPro" id="IPR050721">
    <property type="entry name" value="Trk_Ktr_HKT_K-transport"/>
</dbReference>
<comment type="caution">
    <text evidence="3">The sequence shown here is derived from an EMBL/GenBank/DDBJ whole genome shotgun (WGS) entry which is preliminary data.</text>
</comment>
<dbReference type="EMBL" id="NVWI01000011">
    <property type="protein sequence ID" value="PCJ40011.1"/>
    <property type="molecule type" value="Genomic_DNA"/>
</dbReference>
<dbReference type="PANTHER" id="PTHR43833">
    <property type="entry name" value="POTASSIUM CHANNEL PROTEIN 2-RELATED-RELATED"/>
    <property type="match status" value="1"/>
</dbReference>
<feature type="transmembrane region" description="Helical" evidence="1">
    <location>
        <begin position="79"/>
        <end position="102"/>
    </location>
</feature>
<evidence type="ECO:0000256" key="1">
    <source>
        <dbReference type="SAM" id="Phobius"/>
    </source>
</evidence>
<evidence type="ECO:0000259" key="2">
    <source>
        <dbReference type="Pfam" id="PF07885"/>
    </source>
</evidence>
<dbReference type="PANTHER" id="PTHR43833:SF9">
    <property type="entry name" value="POTASSIUM CHANNEL PROTEIN YUGO-RELATED"/>
    <property type="match status" value="1"/>
</dbReference>
<dbReference type="SUPFAM" id="SSF51735">
    <property type="entry name" value="NAD(P)-binding Rossmann-fold domains"/>
    <property type="match status" value="1"/>
</dbReference>
<evidence type="ECO:0000313" key="3">
    <source>
        <dbReference type="EMBL" id="PCJ40011.1"/>
    </source>
</evidence>
<keyword evidence="1" id="KW-0812">Transmembrane</keyword>
<evidence type="ECO:0000313" key="4">
    <source>
        <dbReference type="Proteomes" id="UP000228987"/>
    </source>
</evidence>
<dbReference type="AlphaFoldDB" id="A0A2A5C964"/>
<dbReference type="SUPFAM" id="SSF81324">
    <property type="entry name" value="Voltage-gated potassium channels"/>
    <property type="match status" value="1"/>
</dbReference>
<protein>
    <submittedName>
        <fullName evidence="3">Metal transporter</fullName>
    </submittedName>
</protein>
<accession>A0A2A5C964</accession>
<organism evidence="3 4">
    <name type="scientific">SAR86 cluster bacterium</name>
    <dbReference type="NCBI Taxonomy" id="2030880"/>
    <lineage>
        <taxon>Bacteria</taxon>
        <taxon>Pseudomonadati</taxon>
        <taxon>Pseudomonadota</taxon>
        <taxon>Gammaproteobacteria</taxon>
        <taxon>SAR86 cluster</taxon>
    </lineage>
</organism>
<dbReference type="Gene3D" id="1.10.287.70">
    <property type="match status" value="1"/>
</dbReference>
<name>A0A2A5C964_9GAMM</name>
<feature type="domain" description="Potassium channel" evidence="2">
    <location>
        <begin position="38"/>
        <end position="105"/>
    </location>
</feature>
<dbReference type="Gene3D" id="3.40.50.720">
    <property type="entry name" value="NAD(P)-binding Rossmann-like Domain"/>
    <property type="match status" value="1"/>
</dbReference>
<keyword evidence="1" id="KW-0472">Membrane</keyword>
<dbReference type="Pfam" id="PF07885">
    <property type="entry name" value="Ion_trans_2"/>
    <property type="match status" value="1"/>
</dbReference>
<dbReference type="InterPro" id="IPR036291">
    <property type="entry name" value="NAD(P)-bd_dom_sf"/>
</dbReference>
<gene>
    <name evidence="3" type="ORF">COA71_12645</name>
</gene>
<dbReference type="InterPro" id="IPR013099">
    <property type="entry name" value="K_chnl_dom"/>
</dbReference>
<reference evidence="4" key="1">
    <citation type="submission" date="2017-08" db="EMBL/GenBank/DDBJ databases">
        <title>A dynamic microbial community with high functional redundancy inhabits the cold, oxic subseafloor aquifer.</title>
        <authorList>
            <person name="Tully B.J."/>
            <person name="Wheat C.G."/>
            <person name="Glazer B.T."/>
            <person name="Huber J.A."/>
        </authorList>
    </citation>
    <scope>NUCLEOTIDE SEQUENCE [LARGE SCALE GENOMIC DNA]</scope>
</reference>
<keyword evidence="1" id="KW-1133">Transmembrane helix</keyword>
<dbReference type="Proteomes" id="UP000228987">
    <property type="component" value="Unassembled WGS sequence"/>
</dbReference>
<feature type="transmembrane region" description="Helical" evidence="1">
    <location>
        <begin position="29"/>
        <end position="50"/>
    </location>
</feature>
<proteinExistence type="predicted"/>